<proteinExistence type="predicted"/>
<dbReference type="InParanoid" id="A0A7N2M006"/>
<reference evidence="1" key="2">
    <citation type="submission" date="2021-01" db="UniProtKB">
        <authorList>
            <consortium name="EnsemblPlants"/>
        </authorList>
    </citation>
    <scope>IDENTIFICATION</scope>
</reference>
<accession>A0A7N2M006</accession>
<keyword evidence="2" id="KW-1185">Reference proteome</keyword>
<evidence type="ECO:0000313" key="1">
    <source>
        <dbReference type="EnsemblPlants" id="QL06p036201:mrna"/>
    </source>
</evidence>
<protein>
    <submittedName>
        <fullName evidence="1">Uncharacterized protein</fullName>
    </submittedName>
</protein>
<dbReference type="AlphaFoldDB" id="A0A7N2M006"/>
<dbReference type="EnsemblPlants" id="QL06p036201:mrna">
    <property type="protein sequence ID" value="QL06p036201:mrna"/>
    <property type="gene ID" value="QL06p036201"/>
</dbReference>
<evidence type="ECO:0000313" key="2">
    <source>
        <dbReference type="Proteomes" id="UP000594261"/>
    </source>
</evidence>
<reference evidence="1 2" key="1">
    <citation type="journal article" date="2016" name="G3 (Bethesda)">
        <title>First Draft Assembly and Annotation of the Genome of a California Endemic Oak Quercus lobata Nee (Fagaceae).</title>
        <authorList>
            <person name="Sork V.L."/>
            <person name="Fitz-Gibbon S.T."/>
            <person name="Puiu D."/>
            <person name="Crepeau M."/>
            <person name="Gugger P.F."/>
            <person name="Sherman R."/>
            <person name="Stevens K."/>
            <person name="Langley C.H."/>
            <person name="Pellegrini M."/>
            <person name="Salzberg S.L."/>
        </authorList>
    </citation>
    <scope>NUCLEOTIDE SEQUENCE [LARGE SCALE GENOMIC DNA]</scope>
    <source>
        <strain evidence="1 2">cv. SW786</strain>
    </source>
</reference>
<name>A0A7N2M006_QUELO</name>
<dbReference type="Gramene" id="QL06p036201:mrna">
    <property type="protein sequence ID" value="QL06p036201:mrna"/>
    <property type="gene ID" value="QL06p036201"/>
</dbReference>
<dbReference type="EMBL" id="LRBV02000006">
    <property type="status" value="NOT_ANNOTATED_CDS"/>
    <property type="molecule type" value="Genomic_DNA"/>
</dbReference>
<sequence>MCFLPPSCSGHNLTTVANTSVEILISEHAFSSVYGEDGSNLDRIIQNSMVWSIGGQKTFFSSSKKAI</sequence>
<organism evidence="1 2">
    <name type="scientific">Quercus lobata</name>
    <name type="common">Valley oak</name>
    <dbReference type="NCBI Taxonomy" id="97700"/>
    <lineage>
        <taxon>Eukaryota</taxon>
        <taxon>Viridiplantae</taxon>
        <taxon>Streptophyta</taxon>
        <taxon>Embryophyta</taxon>
        <taxon>Tracheophyta</taxon>
        <taxon>Spermatophyta</taxon>
        <taxon>Magnoliopsida</taxon>
        <taxon>eudicotyledons</taxon>
        <taxon>Gunneridae</taxon>
        <taxon>Pentapetalae</taxon>
        <taxon>rosids</taxon>
        <taxon>fabids</taxon>
        <taxon>Fagales</taxon>
        <taxon>Fagaceae</taxon>
        <taxon>Quercus</taxon>
    </lineage>
</organism>
<dbReference type="Proteomes" id="UP000594261">
    <property type="component" value="Chromosome 6"/>
</dbReference>